<protein>
    <submittedName>
        <fullName evidence="2">Uncharacterized protein</fullName>
    </submittedName>
</protein>
<evidence type="ECO:0000313" key="3">
    <source>
        <dbReference type="Proteomes" id="UP000215914"/>
    </source>
</evidence>
<reference evidence="1 3" key="1">
    <citation type="journal article" date="2017" name="Nature">
        <title>The sunflower genome provides insights into oil metabolism, flowering and Asterid evolution.</title>
        <authorList>
            <person name="Badouin H."/>
            <person name="Gouzy J."/>
            <person name="Grassa C.J."/>
            <person name="Murat F."/>
            <person name="Staton S.E."/>
            <person name="Cottret L."/>
            <person name="Lelandais-Briere C."/>
            <person name="Owens G.L."/>
            <person name="Carrere S."/>
            <person name="Mayjonade B."/>
            <person name="Legrand L."/>
            <person name="Gill N."/>
            <person name="Kane N.C."/>
            <person name="Bowers J.E."/>
            <person name="Hubner S."/>
            <person name="Bellec A."/>
            <person name="Berard A."/>
            <person name="Berges H."/>
            <person name="Blanchet N."/>
            <person name="Boniface M.C."/>
            <person name="Brunel D."/>
            <person name="Catrice O."/>
            <person name="Chaidir N."/>
            <person name="Claudel C."/>
            <person name="Donnadieu C."/>
            <person name="Faraut T."/>
            <person name="Fievet G."/>
            <person name="Helmstetter N."/>
            <person name="King M."/>
            <person name="Knapp S.J."/>
            <person name="Lai Z."/>
            <person name="Le Paslier M.C."/>
            <person name="Lippi Y."/>
            <person name="Lorenzon L."/>
            <person name="Mandel J.R."/>
            <person name="Marage G."/>
            <person name="Marchand G."/>
            <person name="Marquand E."/>
            <person name="Bret-Mestries E."/>
            <person name="Morien E."/>
            <person name="Nambeesan S."/>
            <person name="Nguyen T."/>
            <person name="Pegot-Espagnet P."/>
            <person name="Pouilly N."/>
            <person name="Raftis F."/>
            <person name="Sallet E."/>
            <person name="Schiex T."/>
            <person name="Thomas J."/>
            <person name="Vandecasteele C."/>
            <person name="Vares D."/>
            <person name="Vear F."/>
            <person name="Vautrin S."/>
            <person name="Crespi M."/>
            <person name="Mangin B."/>
            <person name="Burke J.M."/>
            <person name="Salse J."/>
            <person name="Munos S."/>
            <person name="Vincourt P."/>
            <person name="Rieseberg L.H."/>
            <person name="Langlade N.B."/>
        </authorList>
    </citation>
    <scope>NUCLEOTIDE SEQUENCE [LARGE SCALE GENOMIC DNA]</scope>
    <source>
        <strain evidence="3">cv. SF193</strain>
        <tissue evidence="1">Leaves</tissue>
    </source>
</reference>
<organism evidence="2 3">
    <name type="scientific">Helianthus annuus</name>
    <name type="common">Common sunflower</name>
    <dbReference type="NCBI Taxonomy" id="4232"/>
    <lineage>
        <taxon>Eukaryota</taxon>
        <taxon>Viridiplantae</taxon>
        <taxon>Streptophyta</taxon>
        <taxon>Embryophyta</taxon>
        <taxon>Tracheophyta</taxon>
        <taxon>Spermatophyta</taxon>
        <taxon>Magnoliopsida</taxon>
        <taxon>eudicotyledons</taxon>
        <taxon>Gunneridae</taxon>
        <taxon>Pentapetalae</taxon>
        <taxon>asterids</taxon>
        <taxon>campanulids</taxon>
        <taxon>Asterales</taxon>
        <taxon>Asteraceae</taxon>
        <taxon>Asteroideae</taxon>
        <taxon>Heliantheae alliance</taxon>
        <taxon>Heliantheae</taxon>
        <taxon>Helianthus</taxon>
    </lineage>
</organism>
<dbReference type="EMBL" id="CM007895">
    <property type="protein sequence ID" value="OTG21843.1"/>
    <property type="molecule type" value="Genomic_DNA"/>
</dbReference>
<gene>
    <name evidence="2" type="ORF">HannXRQ_Chr06g0164951</name>
    <name evidence="1" type="ORF">HanXRQr2_Chr06g0239561</name>
</gene>
<dbReference type="Gramene" id="mRNA:HanXRQr2_Chr06g0239561">
    <property type="protein sequence ID" value="mRNA:HanXRQr2_Chr06g0239561"/>
    <property type="gene ID" value="HanXRQr2_Chr06g0239561"/>
</dbReference>
<dbReference type="AlphaFoldDB" id="A0A251UFL9"/>
<proteinExistence type="predicted"/>
<dbReference type="STRING" id="4232.A0A251UFL9"/>
<reference evidence="1" key="3">
    <citation type="submission" date="2020-06" db="EMBL/GenBank/DDBJ databases">
        <title>Helianthus annuus Genome sequencing and assembly Release 2.</title>
        <authorList>
            <person name="Gouzy J."/>
            <person name="Langlade N."/>
            <person name="Munos S."/>
        </authorList>
    </citation>
    <scope>NUCLEOTIDE SEQUENCE</scope>
    <source>
        <tissue evidence="1">Leaves</tissue>
    </source>
</reference>
<dbReference type="EMBL" id="MNCJ02000321">
    <property type="protein sequence ID" value="KAF5800688.1"/>
    <property type="molecule type" value="Genomic_DNA"/>
</dbReference>
<sequence length="163" mass="18643">MFTFMVPYSSDYDDGKCSSYALPLQVHTTRELKMAFFSREWIQMHQLLEIGVGVGLHVRTYQSTTQTFEDGFSTSCGYVNIIENYAFNQALESEKWLHSQLLINGLALATHITSKLIDFYNKCCQILDARKVFDEIPQRNTPGLFTTLLLNRVPAFPSHPPKP</sequence>
<reference evidence="2" key="2">
    <citation type="submission" date="2017-02" db="EMBL/GenBank/DDBJ databases">
        <title>Sunflower complete genome.</title>
        <authorList>
            <person name="Langlade N."/>
            <person name="Munos S."/>
        </authorList>
    </citation>
    <scope>NUCLEOTIDE SEQUENCE [LARGE SCALE GENOMIC DNA]</scope>
    <source>
        <tissue evidence="2">Leaves</tissue>
    </source>
</reference>
<dbReference type="InParanoid" id="A0A251UFL9"/>
<keyword evidence="3" id="KW-1185">Reference proteome</keyword>
<evidence type="ECO:0000313" key="2">
    <source>
        <dbReference type="EMBL" id="OTG21843.1"/>
    </source>
</evidence>
<accession>A0A251UFL9</accession>
<dbReference type="Proteomes" id="UP000215914">
    <property type="component" value="Chromosome 6"/>
</dbReference>
<name>A0A251UFL9_HELAN</name>
<evidence type="ECO:0000313" key="1">
    <source>
        <dbReference type="EMBL" id="KAF5800688.1"/>
    </source>
</evidence>